<accession>A0ABP0XZH2</accession>
<proteinExistence type="predicted"/>
<keyword evidence="2" id="KW-1185">Reference proteome</keyword>
<dbReference type="EMBL" id="OZ021745">
    <property type="protein sequence ID" value="CAK9313561.1"/>
    <property type="molecule type" value="Genomic_DNA"/>
</dbReference>
<organism evidence="1 2">
    <name type="scientific">Citrullus colocynthis</name>
    <name type="common">colocynth</name>
    <dbReference type="NCBI Taxonomy" id="252529"/>
    <lineage>
        <taxon>Eukaryota</taxon>
        <taxon>Viridiplantae</taxon>
        <taxon>Streptophyta</taxon>
        <taxon>Embryophyta</taxon>
        <taxon>Tracheophyta</taxon>
        <taxon>Spermatophyta</taxon>
        <taxon>Magnoliopsida</taxon>
        <taxon>eudicotyledons</taxon>
        <taxon>Gunneridae</taxon>
        <taxon>Pentapetalae</taxon>
        <taxon>rosids</taxon>
        <taxon>fabids</taxon>
        <taxon>Cucurbitales</taxon>
        <taxon>Cucurbitaceae</taxon>
        <taxon>Benincaseae</taxon>
        <taxon>Citrullus</taxon>
    </lineage>
</organism>
<evidence type="ECO:0000313" key="1">
    <source>
        <dbReference type="EMBL" id="CAK9313561.1"/>
    </source>
</evidence>
<reference evidence="1 2" key="1">
    <citation type="submission" date="2024-03" db="EMBL/GenBank/DDBJ databases">
        <authorList>
            <person name="Gkanogiannis A."/>
            <person name="Becerra Lopez-Lavalle L."/>
        </authorList>
    </citation>
    <scope>NUCLEOTIDE SEQUENCE [LARGE SCALE GENOMIC DNA]</scope>
</reference>
<gene>
    <name evidence="1" type="ORF">CITCOLO1_LOCUS5285</name>
</gene>
<dbReference type="Proteomes" id="UP001642487">
    <property type="component" value="Chromosome 11"/>
</dbReference>
<sequence length="112" mass="12743">MEAPKLLRNLNSDTDGSQQQMLSYFYKTSTQTCLFVIQSPNSNKFSDILMALNTAPLNKYIQFPATAIEISKPLKVATVIPARRKLVKTMMYHSVKDFLKSLFFPSPETQHP</sequence>
<name>A0ABP0XZH2_9ROSI</name>
<protein>
    <submittedName>
        <fullName evidence="1">Uncharacterized protein</fullName>
    </submittedName>
</protein>
<evidence type="ECO:0000313" key="2">
    <source>
        <dbReference type="Proteomes" id="UP001642487"/>
    </source>
</evidence>